<keyword evidence="3" id="KW-0251">Elongation factor</keyword>
<name>A0ABY4XAW4_9SPHN</name>
<dbReference type="GO" id="GO:0003746">
    <property type="term" value="F:translation elongation factor activity"/>
    <property type="evidence" value="ECO:0007669"/>
    <property type="project" value="UniProtKB-KW"/>
</dbReference>
<dbReference type="EMBL" id="CP084930">
    <property type="protein sequence ID" value="USI74039.1"/>
    <property type="molecule type" value="Genomic_DNA"/>
</dbReference>
<dbReference type="SUPFAM" id="SSF54534">
    <property type="entry name" value="FKBP-like"/>
    <property type="match status" value="1"/>
</dbReference>
<organism evidence="3 4">
    <name type="scientific">Sphingomonas morindae</name>
    <dbReference type="NCBI Taxonomy" id="1541170"/>
    <lineage>
        <taxon>Bacteria</taxon>
        <taxon>Pseudomonadati</taxon>
        <taxon>Pseudomonadota</taxon>
        <taxon>Alphaproteobacteria</taxon>
        <taxon>Sphingomonadales</taxon>
        <taxon>Sphingomonadaceae</taxon>
        <taxon>Sphingomonas</taxon>
    </lineage>
</organism>
<sequence>MSVAFRRENDDEHLEPRFELPLPAGPNLVTPRGHALIAARVAELEQAPEAEDSDARDTRTRALRYWRTRLATAQRAPRPEGDAVAIGTQVRFRLQGRERTLIVTGHDEADGDATRIGFSAPLARALLGGMAGDRAGFGGRDEAIEIMDVAIAETEWREPQTG</sequence>
<dbReference type="RefSeq" id="WP_252167845.1">
    <property type="nucleotide sequence ID" value="NZ_CP084930.1"/>
</dbReference>
<protein>
    <submittedName>
        <fullName evidence="3">GreA/GreB family elongation factor</fullName>
    </submittedName>
</protein>
<feature type="domain" description="Transcription elongation factor GreA/GreB C-terminal" evidence="2">
    <location>
        <begin position="82"/>
        <end position="149"/>
    </location>
</feature>
<keyword evidence="3" id="KW-0648">Protein biosynthesis</keyword>
<proteinExistence type="predicted"/>
<evidence type="ECO:0000313" key="4">
    <source>
        <dbReference type="Proteomes" id="UP001056937"/>
    </source>
</evidence>
<dbReference type="Pfam" id="PF01272">
    <property type="entry name" value="GreA_GreB"/>
    <property type="match status" value="1"/>
</dbReference>
<dbReference type="InterPro" id="IPR036953">
    <property type="entry name" value="GreA/GreB_C_sf"/>
</dbReference>
<gene>
    <name evidence="3" type="ORF">LHA26_06135</name>
</gene>
<feature type="region of interest" description="Disordered" evidence="1">
    <location>
        <begin position="1"/>
        <end position="29"/>
    </location>
</feature>
<keyword evidence="4" id="KW-1185">Reference proteome</keyword>
<accession>A0ABY4XAW4</accession>
<reference evidence="3" key="1">
    <citation type="journal article" date="2022" name="Toxins">
        <title>Genomic Analysis of Sphingopyxis sp. USTB-05 for Biodegrading Cyanobacterial Hepatotoxins.</title>
        <authorList>
            <person name="Liu C."/>
            <person name="Xu Q."/>
            <person name="Zhao Z."/>
            <person name="Zhang H."/>
            <person name="Liu X."/>
            <person name="Yin C."/>
            <person name="Liu Y."/>
            <person name="Yan H."/>
        </authorList>
    </citation>
    <scope>NUCLEOTIDE SEQUENCE</scope>
    <source>
        <strain evidence="3">NBD5</strain>
    </source>
</reference>
<dbReference type="Proteomes" id="UP001056937">
    <property type="component" value="Chromosome 1"/>
</dbReference>
<dbReference type="InterPro" id="IPR001437">
    <property type="entry name" value="Tscrpt_elong_fac_GreA/B_C"/>
</dbReference>
<evidence type="ECO:0000313" key="3">
    <source>
        <dbReference type="EMBL" id="USI74039.1"/>
    </source>
</evidence>
<dbReference type="Gene3D" id="3.10.50.30">
    <property type="entry name" value="Transcription elongation factor, GreA/GreB, C-terminal domain"/>
    <property type="match status" value="1"/>
</dbReference>
<evidence type="ECO:0000259" key="2">
    <source>
        <dbReference type="Pfam" id="PF01272"/>
    </source>
</evidence>
<evidence type="ECO:0000256" key="1">
    <source>
        <dbReference type="SAM" id="MobiDB-lite"/>
    </source>
</evidence>
<feature type="compositionally biased region" description="Basic and acidic residues" evidence="1">
    <location>
        <begin position="1"/>
        <end position="18"/>
    </location>
</feature>